<dbReference type="Proteomes" id="UP000035681">
    <property type="component" value="Unplaced"/>
</dbReference>
<keyword evidence="1" id="KW-1185">Reference proteome</keyword>
<dbReference type="WBParaSite" id="SSTP_0000563600.1">
    <property type="protein sequence ID" value="SSTP_0000563600.1"/>
    <property type="gene ID" value="SSTP_0000563600"/>
</dbReference>
<evidence type="ECO:0000313" key="1">
    <source>
        <dbReference type="Proteomes" id="UP000035681"/>
    </source>
</evidence>
<evidence type="ECO:0000313" key="2">
    <source>
        <dbReference type="WBParaSite" id="SSTP_0000563600.1"/>
    </source>
</evidence>
<name>A0A0K0E806_STRER</name>
<protein>
    <submittedName>
        <fullName evidence="2">Ras-associating domain-containing protein</fullName>
    </submittedName>
</protein>
<organism evidence="2">
    <name type="scientific">Strongyloides stercoralis</name>
    <name type="common">Threadworm</name>
    <dbReference type="NCBI Taxonomy" id="6248"/>
    <lineage>
        <taxon>Eukaryota</taxon>
        <taxon>Metazoa</taxon>
        <taxon>Ecdysozoa</taxon>
        <taxon>Nematoda</taxon>
        <taxon>Chromadorea</taxon>
        <taxon>Rhabditida</taxon>
        <taxon>Tylenchina</taxon>
        <taxon>Panagrolaimomorpha</taxon>
        <taxon>Strongyloidoidea</taxon>
        <taxon>Strongyloididae</taxon>
        <taxon>Strongyloides</taxon>
    </lineage>
</organism>
<proteinExistence type="predicted"/>
<reference evidence="2" key="1">
    <citation type="submission" date="2015-08" db="UniProtKB">
        <authorList>
            <consortium name="WormBaseParasite"/>
        </authorList>
    </citation>
    <scope>IDENTIFICATION</scope>
</reference>
<sequence>METGAVNDREHACRRTVTHEKNSLMISKQVEENQRQVSTCKLELDNNMSRSLVMKVLNEGDYSIEPEPSQNPTHSWHNPYIHKKLRYVSEVVNVFVDELKTDNEDLQYIVFQQDRDSYYTSSENNVLSEVCLLFEQQCFAKLRFWMAAKKS</sequence>
<accession>A0A0K0E806</accession>
<dbReference type="AlphaFoldDB" id="A0A0K0E806"/>
<dbReference type="WBParaSite" id="TCONS_00001250.p1">
    <property type="protein sequence ID" value="TCONS_00001250.p1"/>
    <property type="gene ID" value="XLOC_001158"/>
</dbReference>